<dbReference type="AlphaFoldDB" id="A0A0B7A8R6"/>
<name>A0A0B7A8R6_9EUPU</name>
<proteinExistence type="predicted"/>
<evidence type="ECO:0000313" key="1">
    <source>
        <dbReference type="EMBL" id="CEK77374.1"/>
    </source>
</evidence>
<reference evidence="1" key="1">
    <citation type="submission" date="2014-12" db="EMBL/GenBank/DDBJ databases">
        <title>Insight into the proteome of Arion vulgaris.</title>
        <authorList>
            <person name="Aradska J."/>
            <person name="Bulat T."/>
            <person name="Smidak R."/>
            <person name="Sarate P."/>
            <person name="Gangsoo J."/>
            <person name="Sialana F."/>
            <person name="Bilban M."/>
            <person name="Lubec G."/>
        </authorList>
    </citation>
    <scope>NUCLEOTIDE SEQUENCE</scope>
    <source>
        <tissue evidence="1">Skin</tissue>
    </source>
</reference>
<sequence length="55" mass="6712">MERYQEISVEQEFKKRDVMLNRTYIKENRKYYSKEHLVLDPVGKEEKAEEDPPPP</sequence>
<dbReference type="EMBL" id="HACG01030509">
    <property type="protein sequence ID" value="CEK77374.1"/>
    <property type="molecule type" value="Transcribed_RNA"/>
</dbReference>
<feature type="non-terminal residue" evidence="1">
    <location>
        <position position="55"/>
    </location>
</feature>
<organism evidence="1">
    <name type="scientific">Arion vulgaris</name>
    <dbReference type="NCBI Taxonomy" id="1028688"/>
    <lineage>
        <taxon>Eukaryota</taxon>
        <taxon>Metazoa</taxon>
        <taxon>Spiralia</taxon>
        <taxon>Lophotrochozoa</taxon>
        <taxon>Mollusca</taxon>
        <taxon>Gastropoda</taxon>
        <taxon>Heterobranchia</taxon>
        <taxon>Euthyneura</taxon>
        <taxon>Panpulmonata</taxon>
        <taxon>Eupulmonata</taxon>
        <taxon>Stylommatophora</taxon>
        <taxon>Helicina</taxon>
        <taxon>Arionoidea</taxon>
        <taxon>Arionidae</taxon>
        <taxon>Arion</taxon>
    </lineage>
</organism>
<accession>A0A0B7A8R6</accession>
<protein>
    <submittedName>
        <fullName evidence="1">Uncharacterized protein</fullName>
    </submittedName>
</protein>
<gene>
    <name evidence="1" type="primary">ORF104302</name>
</gene>